<gene>
    <name evidence="5" type="primary">pduA</name>
    <name evidence="5" type="ORF">PA7_10460</name>
</gene>
<evidence type="ECO:0000256" key="3">
    <source>
        <dbReference type="PROSITE-ProRule" id="PRU01278"/>
    </source>
</evidence>
<dbReference type="EMBL" id="BJVI01000007">
    <property type="protein sequence ID" value="GEL17209.1"/>
    <property type="molecule type" value="Genomic_DNA"/>
</dbReference>
<dbReference type="InterPro" id="IPR037233">
    <property type="entry name" value="CcmK-like_sf"/>
</dbReference>
<dbReference type="InterPro" id="IPR000249">
    <property type="entry name" value="BMC_dom"/>
</dbReference>
<keyword evidence="6" id="KW-1185">Reference proteome</keyword>
<dbReference type="PANTHER" id="PTHR33941:SF11">
    <property type="entry name" value="BACTERIAL MICROCOMPARTMENT SHELL PROTEIN PDUJ"/>
    <property type="match status" value="1"/>
</dbReference>
<dbReference type="SMART" id="SM00877">
    <property type="entry name" value="BMC"/>
    <property type="match status" value="1"/>
</dbReference>
<comment type="similarity">
    <text evidence="3">Belongs to the bacterial microcompartments protein family.</text>
</comment>
<protein>
    <submittedName>
        <fullName evidence="5">Carboxysome shell protein</fullName>
    </submittedName>
</protein>
<dbReference type="GO" id="GO:0031469">
    <property type="term" value="C:bacterial microcompartment"/>
    <property type="evidence" value="ECO:0007669"/>
    <property type="project" value="UniProtKB-SubCell"/>
</dbReference>
<evidence type="ECO:0000313" key="5">
    <source>
        <dbReference type="EMBL" id="GEL17209.1"/>
    </source>
</evidence>
<accession>A0A511CXC4</accession>
<dbReference type="AlphaFoldDB" id="A0A511CXC4"/>
<sequence length="109" mass="11156">MASDRAIGLIETRGVVALSAGIEAMLKTADVRCIAIERVSSGYLVAGIQGTLAAVRQAVEAGTAAVQQHGLVHSAQVYPKPHSASAEVLAAGPGQVIRQVVEAIEGRVD</sequence>
<comment type="subcellular location">
    <subcellularLocation>
        <location evidence="1">Bacterial microcompartment</location>
    </subcellularLocation>
</comment>
<name>A0A511CXC4_9PSEU</name>
<evidence type="ECO:0000313" key="6">
    <source>
        <dbReference type="Proteomes" id="UP000321328"/>
    </source>
</evidence>
<dbReference type="STRING" id="1123024.GCA_000423625_00411"/>
<dbReference type="CDD" id="cd07045">
    <property type="entry name" value="BMC_CcmK_like"/>
    <property type="match status" value="1"/>
</dbReference>
<dbReference type="InterPro" id="IPR050575">
    <property type="entry name" value="BMC_shell"/>
</dbReference>
<comment type="caution">
    <text evidence="5">The sequence shown here is derived from an EMBL/GenBank/DDBJ whole genome shotgun (WGS) entry which is preliminary data.</text>
</comment>
<dbReference type="Pfam" id="PF00936">
    <property type="entry name" value="BMC"/>
    <property type="match status" value="1"/>
</dbReference>
<evidence type="ECO:0000256" key="2">
    <source>
        <dbReference type="ARBA" id="ARBA00024446"/>
    </source>
</evidence>
<dbReference type="Gene3D" id="3.30.70.1710">
    <property type="match status" value="1"/>
</dbReference>
<dbReference type="InterPro" id="IPR044872">
    <property type="entry name" value="CcmK/CsoS1_BMC"/>
</dbReference>
<dbReference type="OrthoDB" id="3691088at2"/>
<feature type="domain" description="BMC" evidence="4">
    <location>
        <begin position="6"/>
        <end position="90"/>
    </location>
</feature>
<dbReference type="RefSeq" id="WP_028928648.1">
    <property type="nucleotide sequence ID" value="NZ_AUII01000001.1"/>
</dbReference>
<organism evidence="5 6">
    <name type="scientific">Pseudonocardia asaccharolytica DSM 44247 = NBRC 16224</name>
    <dbReference type="NCBI Taxonomy" id="1123024"/>
    <lineage>
        <taxon>Bacteria</taxon>
        <taxon>Bacillati</taxon>
        <taxon>Actinomycetota</taxon>
        <taxon>Actinomycetes</taxon>
        <taxon>Pseudonocardiales</taxon>
        <taxon>Pseudonocardiaceae</taxon>
        <taxon>Pseudonocardia</taxon>
    </lineage>
</organism>
<proteinExistence type="inferred from homology"/>
<dbReference type="Proteomes" id="UP000321328">
    <property type="component" value="Unassembled WGS sequence"/>
</dbReference>
<keyword evidence="2" id="KW-1283">Bacterial microcompartment</keyword>
<dbReference type="PANTHER" id="PTHR33941">
    <property type="entry name" value="PROPANEDIOL UTILIZATION PROTEIN PDUA"/>
    <property type="match status" value="1"/>
</dbReference>
<evidence type="ECO:0000259" key="4">
    <source>
        <dbReference type="PROSITE" id="PS51930"/>
    </source>
</evidence>
<evidence type="ECO:0000256" key="1">
    <source>
        <dbReference type="ARBA" id="ARBA00024322"/>
    </source>
</evidence>
<dbReference type="SUPFAM" id="SSF143414">
    <property type="entry name" value="CcmK-like"/>
    <property type="match status" value="1"/>
</dbReference>
<reference evidence="5 6" key="1">
    <citation type="submission" date="2019-07" db="EMBL/GenBank/DDBJ databases">
        <title>Whole genome shotgun sequence of Pseudonocardia asaccharolytica NBRC 16224.</title>
        <authorList>
            <person name="Hosoyama A."/>
            <person name="Uohara A."/>
            <person name="Ohji S."/>
            <person name="Ichikawa N."/>
        </authorList>
    </citation>
    <scope>NUCLEOTIDE SEQUENCE [LARGE SCALE GENOMIC DNA]</scope>
    <source>
        <strain evidence="5 6">NBRC 16224</strain>
    </source>
</reference>
<dbReference type="PROSITE" id="PS51930">
    <property type="entry name" value="BMC_2"/>
    <property type="match status" value="1"/>
</dbReference>